<evidence type="ECO:0000256" key="5">
    <source>
        <dbReference type="ARBA" id="ARBA00022723"/>
    </source>
</evidence>
<evidence type="ECO:0000256" key="6">
    <source>
        <dbReference type="ARBA" id="ARBA00022741"/>
    </source>
</evidence>
<evidence type="ECO:0000256" key="2">
    <source>
        <dbReference type="ARBA" id="ARBA00022649"/>
    </source>
</evidence>
<name>A0ABT7BGK0_9CYAN</name>
<protein>
    <submittedName>
        <fullName evidence="11">Nucleotidyltransferase domain-containing protein</fullName>
    </submittedName>
</protein>
<dbReference type="InterPro" id="IPR002934">
    <property type="entry name" value="Polymerase_NTP_transf_dom"/>
</dbReference>
<dbReference type="SUPFAM" id="SSF81301">
    <property type="entry name" value="Nucleotidyltransferase"/>
    <property type="match status" value="1"/>
</dbReference>
<dbReference type="Gene3D" id="3.30.460.10">
    <property type="entry name" value="Beta Polymerase, domain 2"/>
    <property type="match status" value="1"/>
</dbReference>
<organism evidence="11 12">
    <name type="scientific">Roseofilum halophilum BLCC-M91</name>
    <dbReference type="NCBI Taxonomy" id="3022259"/>
    <lineage>
        <taxon>Bacteria</taxon>
        <taxon>Bacillati</taxon>
        <taxon>Cyanobacteriota</taxon>
        <taxon>Cyanophyceae</taxon>
        <taxon>Desertifilales</taxon>
        <taxon>Desertifilaceae</taxon>
        <taxon>Roseofilum</taxon>
        <taxon>Roseofilum halophilum</taxon>
    </lineage>
</organism>
<evidence type="ECO:0000256" key="1">
    <source>
        <dbReference type="ARBA" id="ARBA00001946"/>
    </source>
</evidence>
<dbReference type="PANTHER" id="PTHR33571:SF12">
    <property type="entry name" value="BSL3053 PROTEIN"/>
    <property type="match status" value="1"/>
</dbReference>
<keyword evidence="7" id="KW-0067">ATP-binding</keyword>
<evidence type="ECO:0000256" key="9">
    <source>
        <dbReference type="ARBA" id="ARBA00038276"/>
    </source>
</evidence>
<evidence type="ECO:0000256" key="7">
    <source>
        <dbReference type="ARBA" id="ARBA00022840"/>
    </source>
</evidence>
<keyword evidence="5" id="KW-0479">Metal-binding</keyword>
<gene>
    <name evidence="11" type="ORF">PJF56_05480</name>
</gene>
<keyword evidence="2" id="KW-1277">Toxin-antitoxin system</keyword>
<dbReference type="InterPro" id="IPR052038">
    <property type="entry name" value="Type-VII_TA_antitoxin"/>
</dbReference>
<evidence type="ECO:0000313" key="11">
    <source>
        <dbReference type="EMBL" id="MDJ1178306.1"/>
    </source>
</evidence>
<sequence length="105" mass="12495">MKRQINLPEPEIAQFCQRWKIVELSVFGSILRDDFNPNSDIDFLFTFSPDARWGLFKVMEMQQELENLVSRPIDFVSKRAIERSENWLRREEILGNAEIIYVCLN</sequence>
<accession>A0ABT7BGK0</accession>
<keyword evidence="4" id="KW-0548">Nucleotidyltransferase</keyword>
<comment type="similarity">
    <text evidence="9">Belongs to the MntA antitoxin family.</text>
</comment>
<feature type="domain" description="Polymerase nucleotidyl transferase" evidence="10">
    <location>
        <begin position="14"/>
        <end position="97"/>
    </location>
</feature>
<dbReference type="Proteomes" id="UP001231370">
    <property type="component" value="Unassembled WGS sequence"/>
</dbReference>
<keyword evidence="12" id="KW-1185">Reference proteome</keyword>
<comment type="cofactor">
    <cofactor evidence="1">
        <name>Mg(2+)</name>
        <dbReference type="ChEBI" id="CHEBI:18420"/>
    </cofactor>
</comment>
<evidence type="ECO:0000313" key="12">
    <source>
        <dbReference type="Proteomes" id="UP001231370"/>
    </source>
</evidence>
<dbReference type="RefSeq" id="WP_283761629.1">
    <property type="nucleotide sequence ID" value="NZ_JAQPOK010000041.1"/>
</dbReference>
<comment type="caution">
    <text evidence="11">The sequence shown here is derived from an EMBL/GenBank/DDBJ whole genome shotgun (WGS) entry which is preliminary data.</text>
</comment>
<evidence type="ECO:0000256" key="8">
    <source>
        <dbReference type="ARBA" id="ARBA00022842"/>
    </source>
</evidence>
<keyword evidence="3" id="KW-0808">Transferase</keyword>
<dbReference type="EMBL" id="JAQPOK010000041">
    <property type="protein sequence ID" value="MDJ1178306.1"/>
    <property type="molecule type" value="Genomic_DNA"/>
</dbReference>
<keyword evidence="8" id="KW-0460">Magnesium</keyword>
<evidence type="ECO:0000256" key="4">
    <source>
        <dbReference type="ARBA" id="ARBA00022695"/>
    </source>
</evidence>
<proteinExistence type="inferred from homology"/>
<evidence type="ECO:0000256" key="3">
    <source>
        <dbReference type="ARBA" id="ARBA00022679"/>
    </source>
</evidence>
<keyword evidence="6" id="KW-0547">Nucleotide-binding</keyword>
<dbReference type="InterPro" id="IPR043519">
    <property type="entry name" value="NT_sf"/>
</dbReference>
<dbReference type="PANTHER" id="PTHR33571">
    <property type="entry name" value="SSL8005 PROTEIN"/>
    <property type="match status" value="1"/>
</dbReference>
<dbReference type="Pfam" id="PF01909">
    <property type="entry name" value="NTP_transf_2"/>
    <property type="match status" value="1"/>
</dbReference>
<evidence type="ECO:0000259" key="10">
    <source>
        <dbReference type="Pfam" id="PF01909"/>
    </source>
</evidence>
<reference evidence="11 12" key="1">
    <citation type="submission" date="2023-01" db="EMBL/GenBank/DDBJ databases">
        <title>Novel diversity within Roseofilum (Cyanobacteria; Desertifilaceae) from marine benthic mats with descriptions of four novel species.</title>
        <authorList>
            <person name="Wang Y."/>
            <person name="Berthold D.E."/>
            <person name="Hu J."/>
            <person name="Lefler F.W."/>
            <person name="Laughinghouse H.D. IV."/>
        </authorList>
    </citation>
    <scope>NUCLEOTIDE SEQUENCE [LARGE SCALE GENOMIC DNA]</scope>
    <source>
        <strain evidence="11 12">BLCC-M91</strain>
    </source>
</reference>
<dbReference type="CDD" id="cd05403">
    <property type="entry name" value="NT_KNTase_like"/>
    <property type="match status" value="1"/>
</dbReference>